<feature type="transmembrane region" description="Helical" evidence="5">
    <location>
        <begin position="382"/>
        <end position="403"/>
    </location>
</feature>
<keyword evidence="4 5" id="KW-0472">Membrane</keyword>
<comment type="caution">
    <text evidence="7">The sequence shown here is derived from an EMBL/GenBank/DDBJ whole genome shotgun (WGS) entry which is preliminary data.</text>
</comment>
<dbReference type="InterPro" id="IPR050194">
    <property type="entry name" value="Glycosyltransferase_grp1"/>
</dbReference>
<feature type="transmembrane region" description="Helical" evidence="5">
    <location>
        <begin position="701"/>
        <end position="722"/>
    </location>
</feature>
<dbReference type="InterPro" id="IPR001296">
    <property type="entry name" value="Glyco_trans_1"/>
</dbReference>
<dbReference type="Pfam" id="PF01943">
    <property type="entry name" value="Polysacc_synt"/>
    <property type="match status" value="1"/>
</dbReference>
<keyword evidence="3 5" id="KW-1133">Transmembrane helix</keyword>
<comment type="subcellular location">
    <subcellularLocation>
        <location evidence="1">Membrane</location>
        <topology evidence="1">Multi-pass membrane protein</topology>
    </subcellularLocation>
</comment>
<keyword evidence="7" id="KW-0328">Glycosyltransferase</keyword>
<feature type="transmembrane region" description="Helical" evidence="5">
    <location>
        <begin position="487"/>
        <end position="505"/>
    </location>
</feature>
<dbReference type="Gene3D" id="3.40.50.2000">
    <property type="entry name" value="Glycogen Phosphorylase B"/>
    <property type="match status" value="2"/>
</dbReference>
<dbReference type="PANTHER" id="PTHR45947">
    <property type="entry name" value="SULFOQUINOVOSYL TRANSFERASE SQD2"/>
    <property type="match status" value="1"/>
</dbReference>
<evidence type="ECO:0000256" key="5">
    <source>
        <dbReference type="SAM" id="Phobius"/>
    </source>
</evidence>
<keyword evidence="7" id="KW-0808">Transferase</keyword>
<evidence type="ECO:0000313" key="7">
    <source>
        <dbReference type="EMBL" id="MDA0159607.1"/>
    </source>
</evidence>
<dbReference type="CDD" id="cd03801">
    <property type="entry name" value="GT4_PimA-like"/>
    <property type="match status" value="1"/>
</dbReference>
<feature type="transmembrane region" description="Helical" evidence="5">
    <location>
        <begin position="753"/>
        <end position="776"/>
    </location>
</feature>
<dbReference type="PANTHER" id="PTHR45947:SF3">
    <property type="entry name" value="SULFOQUINOVOSYL TRANSFERASE SQD2"/>
    <property type="match status" value="1"/>
</dbReference>
<protein>
    <submittedName>
        <fullName evidence="7">Glycosyltransferase</fullName>
        <ecNumber evidence="7">2.4.-.-</ecNumber>
    </submittedName>
</protein>
<dbReference type="GO" id="GO:0016757">
    <property type="term" value="F:glycosyltransferase activity"/>
    <property type="evidence" value="ECO:0007669"/>
    <property type="project" value="UniProtKB-KW"/>
</dbReference>
<evidence type="ECO:0000256" key="4">
    <source>
        <dbReference type="ARBA" id="ARBA00023136"/>
    </source>
</evidence>
<dbReference type="AlphaFoldDB" id="A0A9X3MPS7"/>
<keyword evidence="2 5" id="KW-0812">Transmembrane</keyword>
<feature type="transmembrane region" description="Helical" evidence="5">
    <location>
        <begin position="729"/>
        <end position="747"/>
    </location>
</feature>
<dbReference type="InterPro" id="IPR002797">
    <property type="entry name" value="Polysacc_synth"/>
</dbReference>
<dbReference type="Pfam" id="PF00534">
    <property type="entry name" value="Glycos_transf_1"/>
    <property type="match status" value="1"/>
</dbReference>
<sequence>MRHILLLTDRDWTHPQGGGTGANLFGQVAFWLEWGYRVTVVAGAYEGAEPVSHPAPGLELHHMGSRVTVFPRAAWAVRRGLARDADVVLEVVNGITFLTPLWCKTPRVTLVHHIHRDHYVTELGRKGAVAAMVAETLPLKLLYAGAPFLTISESAKRDIVDVGIPPDDVHVGYLGVVPFASEQPARSETPRLLYLGRLKRYKRIELLLDVLEGVPGAVLDVAGEGDHRPALEAAIAERELADRVVLHGHVSEKLKAELYARAWVNLTASSAEGWCLTVMEAATCGTPSAAIRVGGLPESIADGQTGLLADDGPGLTAAVQRLVADDELRERMGAAAKARAETFTWERTARESLTLLEATSASERVRLRDVAARSETLKAAGMAAATMANNALALVFTVLFARILGATDYGSLAALVSMFVILSVPGSAVQVAVAREIALGRLGEGPALAATLSVWRRRLLLTGVAVTACAVLLREPIADLISVPEEWAAAAAAPTAVLWLLLSVERGALQGAHLYKPVAWSIVLEAAGRLAFGLVLVGFGMGVTGAYLGTPLSLAATATGLWWISRTRLGAPTPGMATRRLRDLVGGAWPAVVGLFLVALLQNVDVILVKRQIGGDAAGAYAAAAVAAKAVVWVAIGIGLYLLPEATRAARHGQDPRPVLARALAVVAAVAVPMLIVYGLFPSTVLRLAFGPETVVASNALFVLACAMTLLAVGYLGVQYMLALGRVAFLPALAVVAVAELALLSTIGSKSLVVFAACVLALQAAAALSVLAIGLAPGRRAAAAR</sequence>
<evidence type="ECO:0000256" key="2">
    <source>
        <dbReference type="ARBA" id="ARBA00022692"/>
    </source>
</evidence>
<evidence type="ECO:0000313" key="8">
    <source>
        <dbReference type="Proteomes" id="UP001149140"/>
    </source>
</evidence>
<evidence type="ECO:0000256" key="1">
    <source>
        <dbReference type="ARBA" id="ARBA00004141"/>
    </source>
</evidence>
<feature type="transmembrane region" description="Helical" evidence="5">
    <location>
        <begin position="584"/>
        <end position="601"/>
    </location>
</feature>
<dbReference type="SUPFAM" id="SSF53756">
    <property type="entry name" value="UDP-Glycosyltransferase/glycogen phosphorylase"/>
    <property type="match status" value="1"/>
</dbReference>
<dbReference type="RefSeq" id="WP_270038367.1">
    <property type="nucleotide sequence ID" value="NZ_JAPDOD010000003.1"/>
</dbReference>
<dbReference type="GO" id="GO:0016020">
    <property type="term" value="C:membrane"/>
    <property type="evidence" value="ECO:0007669"/>
    <property type="project" value="UniProtKB-SubCell"/>
</dbReference>
<feature type="domain" description="Glycosyl transferase family 1" evidence="6">
    <location>
        <begin position="184"/>
        <end position="338"/>
    </location>
</feature>
<dbReference type="EMBL" id="JAPDOD010000003">
    <property type="protein sequence ID" value="MDA0159607.1"/>
    <property type="molecule type" value="Genomic_DNA"/>
</dbReference>
<proteinExistence type="predicted"/>
<gene>
    <name evidence="7" type="ORF">OM076_04980</name>
</gene>
<feature type="transmembrane region" description="Helical" evidence="5">
    <location>
        <begin position="545"/>
        <end position="564"/>
    </location>
</feature>
<feature type="transmembrane region" description="Helical" evidence="5">
    <location>
        <begin position="409"/>
        <end position="433"/>
    </location>
</feature>
<feature type="transmembrane region" description="Helical" evidence="5">
    <location>
        <begin position="517"/>
        <end position="539"/>
    </location>
</feature>
<evidence type="ECO:0000259" key="6">
    <source>
        <dbReference type="Pfam" id="PF00534"/>
    </source>
</evidence>
<keyword evidence="8" id="KW-1185">Reference proteome</keyword>
<name>A0A9X3MPS7_9ACTN</name>
<feature type="transmembrane region" description="Helical" evidence="5">
    <location>
        <begin position="621"/>
        <end position="643"/>
    </location>
</feature>
<dbReference type="EC" id="2.4.-.-" evidence="7"/>
<organism evidence="7 8">
    <name type="scientific">Solirubrobacter ginsenosidimutans</name>
    <dbReference type="NCBI Taxonomy" id="490573"/>
    <lineage>
        <taxon>Bacteria</taxon>
        <taxon>Bacillati</taxon>
        <taxon>Actinomycetota</taxon>
        <taxon>Thermoleophilia</taxon>
        <taxon>Solirubrobacterales</taxon>
        <taxon>Solirubrobacteraceae</taxon>
        <taxon>Solirubrobacter</taxon>
    </lineage>
</organism>
<feature type="transmembrane region" description="Helical" evidence="5">
    <location>
        <begin position="663"/>
        <end position="681"/>
    </location>
</feature>
<evidence type="ECO:0000256" key="3">
    <source>
        <dbReference type="ARBA" id="ARBA00022989"/>
    </source>
</evidence>
<reference evidence="7" key="1">
    <citation type="submission" date="2022-10" db="EMBL/GenBank/DDBJ databases">
        <title>The WGS of Solirubrobacter ginsenosidimutans DSM 21036.</title>
        <authorList>
            <person name="Jiang Z."/>
        </authorList>
    </citation>
    <scope>NUCLEOTIDE SEQUENCE</scope>
    <source>
        <strain evidence="7">DSM 21036</strain>
    </source>
</reference>
<dbReference type="Proteomes" id="UP001149140">
    <property type="component" value="Unassembled WGS sequence"/>
</dbReference>
<accession>A0A9X3MPS7</accession>